<keyword evidence="1" id="KW-0812">Transmembrane</keyword>
<feature type="transmembrane region" description="Helical" evidence="1">
    <location>
        <begin position="31"/>
        <end position="51"/>
    </location>
</feature>
<dbReference type="EMBL" id="JAVREV010000010">
    <property type="protein sequence ID" value="MDT0444665.1"/>
    <property type="molecule type" value="Genomic_DNA"/>
</dbReference>
<dbReference type="RefSeq" id="WP_311618919.1">
    <property type="nucleotide sequence ID" value="NZ_JAVREV010000010.1"/>
</dbReference>
<proteinExistence type="predicted"/>
<gene>
    <name evidence="2" type="ORF">RM779_18970</name>
</gene>
<evidence type="ECO:0000313" key="3">
    <source>
        <dbReference type="Proteomes" id="UP001183615"/>
    </source>
</evidence>
<reference evidence="3" key="1">
    <citation type="submission" date="2023-07" db="EMBL/GenBank/DDBJ databases">
        <title>30 novel species of actinomycetes from the DSMZ collection.</title>
        <authorList>
            <person name="Nouioui I."/>
        </authorList>
    </citation>
    <scope>NUCLEOTIDE SEQUENCE [LARGE SCALE GENOMIC DNA]</scope>
    <source>
        <strain evidence="3">DSM 41886</strain>
    </source>
</reference>
<dbReference type="Proteomes" id="UP001183615">
    <property type="component" value="Unassembled WGS sequence"/>
</dbReference>
<keyword evidence="1" id="KW-0472">Membrane</keyword>
<evidence type="ECO:0000256" key="1">
    <source>
        <dbReference type="SAM" id="Phobius"/>
    </source>
</evidence>
<accession>A0ABU2S987</accession>
<sequence>MLANTLAIAASAFGPLALSVGRDLTGGYGPVLLVLATIPVAAALAALLTRAPGPVRYERR</sequence>
<comment type="caution">
    <text evidence="2">The sequence shown here is derived from an EMBL/GenBank/DDBJ whole genome shotgun (WGS) entry which is preliminary data.</text>
</comment>
<protein>
    <recommendedName>
        <fullName evidence="4">MFS transporter</fullName>
    </recommendedName>
</protein>
<keyword evidence="3" id="KW-1185">Reference proteome</keyword>
<name>A0ABU2S987_9ACTN</name>
<organism evidence="2 3">
    <name type="scientific">Streptomyces johnsoniae</name>
    <dbReference type="NCBI Taxonomy" id="3075532"/>
    <lineage>
        <taxon>Bacteria</taxon>
        <taxon>Bacillati</taxon>
        <taxon>Actinomycetota</taxon>
        <taxon>Actinomycetes</taxon>
        <taxon>Kitasatosporales</taxon>
        <taxon>Streptomycetaceae</taxon>
        <taxon>Streptomyces</taxon>
    </lineage>
</organism>
<keyword evidence="1" id="KW-1133">Transmembrane helix</keyword>
<evidence type="ECO:0008006" key="4">
    <source>
        <dbReference type="Google" id="ProtNLM"/>
    </source>
</evidence>
<evidence type="ECO:0000313" key="2">
    <source>
        <dbReference type="EMBL" id="MDT0444665.1"/>
    </source>
</evidence>